<evidence type="ECO:0000256" key="7">
    <source>
        <dbReference type="ARBA" id="ARBA00023211"/>
    </source>
</evidence>
<keyword evidence="8" id="KW-0479">Metal-binding</keyword>
<evidence type="ECO:0000313" key="12">
    <source>
        <dbReference type="Proteomes" id="UP001501337"/>
    </source>
</evidence>
<feature type="binding site" evidence="8">
    <location>
        <position position="413"/>
    </location>
    <ligand>
        <name>Mn(2+)</name>
        <dbReference type="ChEBI" id="CHEBI:29035"/>
        <label>1</label>
    </ligand>
</feature>
<evidence type="ECO:0000256" key="8">
    <source>
        <dbReference type="HAMAP-Rule" id="MF_00181"/>
    </source>
</evidence>
<name>A0ABP7P3S1_9GAMM</name>
<dbReference type="GO" id="GO:0004177">
    <property type="term" value="F:aminopeptidase activity"/>
    <property type="evidence" value="ECO:0007669"/>
    <property type="project" value="UniProtKB-KW"/>
</dbReference>
<dbReference type="EMBL" id="BAABBO010000007">
    <property type="protein sequence ID" value="GAA3959209.1"/>
    <property type="molecule type" value="Genomic_DNA"/>
</dbReference>
<dbReference type="EC" id="3.4.11.1" evidence="8"/>
<evidence type="ECO:0000256" key="4">
    <source>
        <dbReference type="ARBA" id="ARBA00022438"/>
    </source>
</evidence>
<dbReference type="Pfam" id="PF00883">
    <property type="entry name" value="Peptidase_M17"/>
    <property type="match status" value="1"/>
</dbReference>
<gene>
    <name evidence="8" type="primary">pepA</name>
    <name evidence="11" type="ORF">GCM10022278_16910</name>
</gene>
<feature type="binding site" evidence="8">
    <location>
        <position position="415"/>
    </location>
    <ligand>
        <name>Mn(2+)</name>
        <dbReference type="ChEBI" id="CHEBI:29035"/>
        <label>2</label>
    </ligand>
</feature>
<organism evidence="11 12">
    <name type="scientific">Allohahella marinimesophila</name>
    <dbReference type="NCBI Taxonomy" id="1054972"/>
    <lineage>
        <taxon>Bacteria</taxon>
        <taxon>Pseudomonadati</taxon>
        <taxon>Pseudomonadota</taxon>
        <taxon>Gammaproteobacteria</taxon>
        <taxon>Oceanospirillales</taxon>
        <taxon>Hahellaceae</taxon>
        <taxon>Allohahella</taxon>
    </lineage>
</organism>
<dbReference type="PANTHER" id="PTHR11963:SF23">
    <property type="entry name" value="CYTOSOL AMINOPEPTIDASE"/>
    <property type="match status" value="1"/>
</dbReference>
<keyword evidence="7 8" id="KW-0464">Manganese</keyword>
<dbReference type="Proteomes" id="UP001501337">
    <property type="component" value="Unassembled WGS sequence"/>
</dbReference>
<feature type="binding site" evidence="8">
    <location>
        <position position="336"/>
    </location>
    <ligand>
        <name>Mn(2+)</name>
        <dbReference type="ChEBI" id="CHEBI:29035"/>
        <label>2</label>
    </ligand>
</feature>
<feature type="region of interest" description="Disordered" evidence="9">
    <location>
        <begin position="27"/>
        <end position="62"/>
    </location>
</feature>
<feature type="active site" evidence="8">
    <location>
        <position position="343"/>
    </location>
</feature>
<comment type="subcellular location">
    <subcellularLocation>
        <location evidence="8">Cytoplasm</location>
    </subcellularLocation>
</comment>
<evidence type="ECO:0000256" key="1">
    <source>
        <dbReference type="ARBA" id="ARBA00000135"/>
    </source>
</evidence>
<protein>
    <recommendedName>
        <fullName evidence="8">Probable cytosol aminopeptidase</fullName>
        <ecNumber evidence="8">3.4.11.1</ecNumber>
    </recommendedName>
    <alternativeName>
        <fullName evidence="8">Leucine aminopeptidase</fullName>
        <shortName evidence="8">LAP</shortName>
        <ecNumber evidence="8">3.4.11.10</ecNumber>
    </alternativeName>
    <alternativeName>
        <fullName evidence="8">Leucyl aminopeptidase</fullName>
    </alternativeName>
</protein>
<dbReference type="Gene3D" id="3.40.220.10">
    <property type="entry name" value="Leucine Aminopeptidase, subunit E, domain 1"/>
    <property type="match status" value="1"/>
</dbReference>
<dbReference type="PROSITE" id="PS00631">
    <property type="entry name" value="CYTOSOL_AP"/>
    <property type="match status" value="1"/>
</dbReference>
<keyword evidence="12" id="KW-1185">Reference proteome</keyword>
<dbReference type="InterPro" id="IPR000819">
    <property type="entry name" value="Peptidase_M17_C"/>
</dbReference>
<keyword evidence="4 8" id="KW-0031">Aminopeptidase</keyword>
<dbReference type="RefSeq" id="WP_344805262.1">
    <property type="nucleotide sequence ID" value="NZ_BAABBO010000007.1"/>
</dbReference>
<proteinExistence type="inferred from homology"/>
<dbReference type="InterPro" id="IPR043472">
    <property type="entry name" value="Macro_dom-like"/>
</dbReference>
<evidence type="ECO:0000313" key="11">
    <source>
        <dbReference type="EMBL" id="GAA3959209.1"/>
    </source>
</evidence>
<feature type="active site" evidence="8">
    <location>
        <position position="417"/>
    </location>
</feature>
<feature type="binding site" evidence="8">
    <location>
        <position position="354"/>
    </location>
    <ligand>
        <name>Mn(2+)</name>
        <dbReference type="ChEBI" id="CHEBI:29035"/>
        <label>2</label>
    </ligand>
</feature>
<feature type="binding site" evidence="8">
    <location>
        <position position="415"/>
    </location>
    <ligand>
        <name>Mn(2+)</name>
        <dbReference type="ChEBI" id="CHEBI:29035"/>
        <label>1</label>
    </ligand>
</feature>
<accession>A0ABP7P3S1</accession>
<feature type="compositionally biased region" description="Low complexity" evidence="9">
    <location>
        <begin position="27"/>
        <end position="45"/>
    </location>
</feature>
<sequence>MIKHSIVETAFEKKSECLLVALFAEPSAASSKEGKSSSGTQSGKASPRRAAEDSNSSKAAPLSGVAAELDSQLNGLLSDLASSGEASPEPGSTCLVRTAGVQSSGDGEIPARIILVGVGAPSDISVQTFIKIAQGAASAALACKATDITDAWTAAVVDQLSDHSPSDNQTLSLNHGDSTRIEPADCFAQALLAYDAAVYRFNEFKTTSAEKLPKLKKVVFVSPDNDELSGQALRKSLKTAAALAAGMTVTKNLGNAPGNVCTPRYLADQAEALARDYKHIECEILDEKAIRKLNMGAFLSVSKGSDEPPRIIAMRYMGAKSGDEAHVLVGKGITFDTGGISIKPGLGMDEMKYDMCGAASVMGVMKALAELQPAINVVGVIAAAENMPSARASKPGDIVTTMSGQTVEILNTDAEGRLVLCDTLTWIKKFKPASVVDIATLTGACIVALGHETSALLSKDDELAQALLAAGQRSGDRSWRLPLWDVYQPQIDSPFADIQNIGSKGAGTITAACFLSRFTKDYRWAHLDVAGTAWVTGAKKAATGRPVPQLLNYLLAQA</sequence>
<feature type="binding site" evidence="8">
    <location>
        <position position="331"/>
    </location>
    <ligand>
        <name>Mn(2+)</name>
        <dbReference type="ChEBI" id="CHEBI:29035"/>
        <label>2</label>
    </ligand>
</feature>
<dbReference type="InterPro" id="IPR008283">
    <property type="entry name" value="Peptidase_M17_N"/>
</dbReference>
<comment type="cofactor">
    <cofactor evidence="8">
        <name>Mn(2+)</name>
        <dbReference type="ChEBI" id="CHEBI:29035"/>
    </cofactor>
    <text evidence="8">Binds 2 manganese ions per subunit.</text>
</comment>
<dbReference type="CDD" id="cd00433">
    <property type="entry name" value="Peptidase_M17"/>
    <property type="match status" value="1"/>
</dbReference>
<evidence type="ECO:0000259" key="10">
    <source>
        <dbReference type="PROSITE" id="PS00631"/>
    </source>
</evidence>
<evidence type="ECO:0000256" key="6">
    <source>
        <dbReference type="ARBA" id="ARBA00022801"/>
    </source>
</evidence>
<evidence type="ECO:0000256" key="9">
    <source>
        <dbReference type="SAM" id="MobiDB-lite"/>
    </source>
</evidence>
<feature type="domain" description="Cytosol aminopeptidase" evidence="10">
    <location>
        <begin position="411"/>
        <end position="418"/>
    </location>
</feature>
<feature type="binding site" evidence="8">
    <location>
        <position position="336"/>
    </location>
    <ligand>
        <name>Mn(2+)</name>
        <dbReference type="ChEBI" id="CHEBI:29035"/>
        <label>1</label>
    </ligand>
</feature>
<dbReference type="SUPFAM" id="SSF53187">
    <property type="entry name" value="Zn-dependent exopeptidases"/>
    <property type="match status" value="1"/>
</dbReference>
<dbReference type="NCBIfam" id="NF002074">
    <property type="entry name" value="PRK00913.1-4"/>
    <property type="match status" value="1"/>
</dbReference>
<comment type="function">
    <text evidence="8">Presumably involved in the processing and regular turnover of intracellular proteins. Catalyzes the removal of unsubstituted N-terminal amino acids from various peptides.</text>
</comment>
<comment type="catalytic activity">
    <reaction evidence="1 8">
        <text>Release of an N-terminal amino acid, Xaa-|-Yaa-, in which Xaa is preferably Leu, but may be other amino acids including Pro although not Arg or Lys, and Yaa may be Pro. Amino acid amides and methyl esters are also readily hydrolyzed, but rates on arylamides are exceedingly low.</text>
        <dbReference type="EC" id="3.4.11.1"/>
    </reaction>
</comment>
<keyword evidence="6 8" id="KW-0378">Hydrolase</keyword>
<dbReference type="EC" id="3.4.11.10" evidence="8"/>
<comment type="similarity">
    <text evidence="3 8">Belongs to the peptidase M17 family.</text>
</comment>
<dbReference type="InterPro" id="IPR023042">
    <property type="entry name" value="Peptidase_M17_leu_NH2_pept"/>
</dbReference>
<reference evidence="12" key="1">
    <citation type="journal article" date="2019" name="Int. J. Syst. Evol. Microbiol.">
        <title>The Global Catalogue of Microorganisms (GCM) 10K type strain sequencing project: providing services to taxonomists for standard genome sequencing and annotation.</title>
        <authorList>
            <consortium name="The Broad Institute Genomics Platform"/>
            <consortium name="The Broad Institute Genome Sequencing Center for Infectious Disease"/>
            <person name="Wu L."/>
            <person name="Ma J."/>
        </authorList>
    </citation>
    <scope>NUCLEOTIDE SEQUENCE [LARGE SCALE GENOMIC DNA]</scope>
    <source>
        <strain evidence="12">JCM 17555</strain>
    </source>
</reference>
<comment type="catalytic activity">
    <reaction evidence="2 8">
        <text>Release of an N-terminal amino acid, preferentially leucine, but not glutamic or aspartic acids.</text>
        <dbReference type="EC" id="3.4.11.10"/>
    </reaction>
</comment>
<keyword evidence="5 8" id="KW-0645">Protease</keyword>
<dbReference type="HAMAP" id="MF_00181">
    <property type="entry name" value="Cytosol_peptidase_M17"/>
    <property type="match status" value="1"/>
</dbReference>
<dbReference type="Pfam" id="PF02789">
    <property type="entry name" value="Peptidase_M17_N"/>
    <property type="match status" value="1"/>
</dbReference>
<dbReference type="Gene3D" id="3.40.630.10">
    <property type="entry name" value="Zn peptidases"/>
    <property type="match status" value="1"/>
</dbReference>
<evidence type="ECO:0000256" key="2">
    <source>
        <dbReference type="ARBA" id="ARBA00000967"/>
    </source>
</evidence>
<dbReference type="InterPro" id="IPR011356">
    <property type="entry name" value="Leucine_aapep/pepB"/>
</dbReference>
<dbReference type="SUPFAM" id="SSF52949">
    <property type="entry name" value="Macro domain-like"/>
    <property type="match status" value="1"/>
</dbReference>
<evidence type="ECO:0000256" key="3">
    <source>
        <dbReference type="ARBA" id="ARBA00009528"/>
    </source>
</evidence>
<keyword evidence="8" id="KW-0963">Cytoplasm</keyword>
<dbReference type="PANTHER" id="PTHR11963">
    <property type="entry name" value="LEUCINE AMINOPEPTIDASE-RELATED"/>
    <property type="match status" value="1"/>
</dbReference>
<evidence type="ECO:0000256" key="5">
    <source>
        <dbReference type="ARBA" id="ARBA00022670"/>
    </source>
</evidence>
<comment type="caution">
    <text evidence="11">The sequence shown here is derived from an EMBL/GenBank/DDBJ whole genome shotgun (WGS) entry which is preliminary data.</text>
</comment>
<dbReference type="PRINTS" id="PR00481">
    <property type="entry name" value="LAMNOPPTDASE"/>
</dbReference>